<reference evidence="2" key="1">
    <citation type="submission" date="2022-11" db="EMBL/GenBank/DDBJ databases">
        <authorList>
            <person name="Hyden B.L."/>
            <person name="Feng K."/>
            <person name="Yates T."/>
            <person name="Jawdy S."/>
            <person name="Smart L.B."/>
            <person name="Muchero W."/>
        </authorList>
    </citation>
    <scope>NUCLEOTIDE SEQUENCE</scope>
    <source>
        <tissue evidence="2">Shoot tip</tissue>
    </source>
</reference>
<proteinExistence type="predicted"/>
<sequence>MTTESQKHDNQNVLQQSIEHTELSQPILRNKVNMRRKCQ</sequence>
<dbReference type="AlphaFoldDB" id="A0A9Q0QEM2"/>
<reference evidence="2" key="2">
    <citation type="journal article" date="2023" name="Int. J. Mol. Sci.">
        <title>De Novo Assembly and Annotation of 11 Diverse Shrub Willow (Salix) Genomes Reveals Novel Gene Organization in Sex-Linked Regions.</title>
        <authorList>
            <person name="Hyden B."/>
            <person name="Feng K."/>
            <person name="Yates T.B."/>
            <person name="Jawdy S."/>
            <person name="Cereghino C."/>
            <person name="Smart L.B."/>
            <person name="Muchero W."/>
        </authorList>
    </citation>
    <scope>NUCLEOTIDE SEQUENCE</scope>
    <source>
        <tissue evidence="2">Shoot tip</tissue>
    </source>
</reference>
<dbReference type="Proteomes" id="UP001151532">
    <property type="component" value="Chromosome 3"/>
</dbReference>
<evidence type="ECO:0000256" key="1">
    <source>
        <dbReference type="SAM" id="MobiDB-lite"/>
    </source>
</evidence>
<evidence type="ECO:0000313" key="2">
    <source>
        <dbReference type="EMBL" id="KAJ6705268.1"/>
    </source>
</evidence>
<name>A0A9Q0QEM2_SALPP</name>
<organism evidence="2 3">
    <name type="scientific">Salix purpurea</name>
    <name type="common">Purple osier willow</name>
    <dbReference type="NCBI Taxonomy" id="77065"/>
    <lineage>
        <taxon>Eukaryota</taxon>
        <taxon>Viridiplantae</taxon>
        <taxon>Streptophyta</taxon>
        <taxon>Embryophyta</taxon>
        <taxon>Tracheophyta</taxon>
        <taxon>Spermatophyta</taxon>
        <taxon>Magnoliopsida</taxon>
        <taxon>eudicotyledons</taxon>
        <taxon>Gunneridae</taxon>
        <taxon>Pentapetalae</taxon>
        <taxon>rosids</taxon>
        <taxon>fabids</taxon>
        <taxon>Malpighiales</taxon>
        <taxon>Salicaceae</taxon>
        <taxon>Saliceae</taxon>
        <taxon>Salix</taxon>
    </lineage>
</organism>
<gene>
    <name evidence="2" type="ORF">OIU79_010051</name>
</gene>
<dbReference type="EMBL" id="JAPFFK010000016">
    <property type="protein sequence ID" value="KAJ6705268.1"/>
    <property type="molecule type" value="Genomic_DNA"/>
</dbReference>
<feature type="region of interest" description="Disordered" evidence="1">
    <location>
        <begin position="1"/>
        <end position="39"/>
    </location>
</feature>
<comment type="caution">
    <text evidence="2">The sequence shown here is derived from an EMBL/GenBank/DDBJ whole genome shotgun (WGS) entry which is preliminary data.</text>
</comment>
<protein>
    <submittedName>
        <fullName evidence="2">Uncharacterized protein</fullName>
    </submittedName>
</protein>
<accession>A0A9Q0QEM2</accession>
<feature type="compositionally biased region" description="Basic and acidic residues" evidence="1">
    <location>
        <begin position="1"/>
        <end position="10"/>
    </location>
</feature>
<keyword evidence="3" id="KW-1185">Reference proteome</keyword>
<evidence type="ECO:0000313" key="3">
    <source>
        <dbReference type="Proteomes" id="UP001151532"/>
    </source>
</evidence>